<keyword evidence="1" id="KW-0472">Membrane</keyword>
<feature type="transmembrane region" description="Helical" evidence="1">
    <location>
        <begin position="112"/>
        <end position="129"/>
    </location>
</feature>
<gene>
    <name evidence="2" type="ORF">GGR11_002155</name>
</gene>
<keyword evidence="1" id="KW-1133">Transmembrane helix</keyword>
<dbReference type="AlphaFoldDB" id="A0A7W6A6I6"/>
<keyword evidence="1" id="KW-0812">Transmembrane</keyword>
<dbReference type="RefSeq" id="WP_183196856.1">
    <property type="nucleotide sequence ID" value="NZ_JACIDA010000002.1"/>
</dbReference>
<feature type="transmembrane region" description="Helical" evidence="1">
    <location>
        <begin position="12"/>
        <end position="36"/>
    </location>
</feature>
<accession>A0A7W6A6I6</accession>
<evidence type="ECO:0000256" key="1">
    <source>
        <dbReference type="SAM" id="Phobius"/>
    </source>
</evidence>
<dbReference type="EMBL" id="JACIDA010000002">
    <property type="protein sequence ID" value="MBB3872602.1"/>
    <property type="molecule type" value="Genomic_DNA"/>
</dbReference>
<sequence length="162" mass="17177">MPIFRNPWLQAVLLGAGLFALSLLIRAAANMVVGSFTAGPSAPDALVAAQDTVSRFAYGFLLAVFLPAVIETPLVVWAVRRARDDTPSLGLAFIIAIIAALAWLLHGMSPGSLGQATAFAVMAYAAWGWSRRLGRLRAYALPTLSHAVWNSIGLALFMANPS</sequence>
<feature type="transmembrane region" description="Helical" evidence="1">
    <location>
        <begin position="56"/>
        <end position="77"/>
    </location>
</feature>
<evidence type="ECO:0000313" key="2">
    <source>
        <dbReference type="EMBL" id="MBB3872602.1"/>
    </source>
</evidence>
<feature type="transmembrane region" description="Helical" evidence="1">
    <location>
        <begin position="136"/>
        <end position="159"/>
    </location>
</feature>
<dbReference type="Proteomes" id="UP000532936">
    <property type="component" value="Unassembled WGS sequence"/>
</dbReference>
<comment type="caution">
    <text evidence="2">The sequence shown here is derived from an EMBL/GenBank/DDBJ whole genome shotgun (WGS) entry which is preliminary data.</text>
</comment>
<reference evidence="2 3" key="1">
    <citation type="submission" date="2020-08" db="EMBL/GenBank/DDBJ databases">
        <title>Genomic Encyclopedia of Type Strains, Phase IV (KMG-IV): sequencing the most valuable type-strain genomes for metagenomic binning, comparative biology and taxonomic classification.</title>
        <authorList>
            <person name="Goeker M."/>
        </authorList>
    </citation>
    <scope>NUCLEOTIDE SEQUENCE [LARGE SCALE GENOMIC DNA]</scope>
    <source>
        <strain evidence="2 3">DSM 14878</strain>
    </source>
</reference>
<feature type="transmembrane region" description="Helical" evidence="1">
    <location>
        <begin position="89"/>
        <end position="106"/>
    </location>
</feature>
<organism evidence="2 3">
    <name type="scientific">Brevundimonas mediterranea</name>
    <dbReference type="NCBI Taxonomy" id="74329"/>
    <lineage>
        <taxon>Bacteria</taxon>
        <taxon>Pseudomonadati</taxon>
        <taxon>Pseudomonadota</taxon>
        <taxon>Alphaproteobacteria</taxon>
        <taxon>Caulobacterales</taxon>
        <taxon>Caulobacteraceae</taxon>
        <taxon>Brevundimonas</taxon>
    </lineage>
</organism>
<proteinExistence type="predicted"/>
<evidence type="ECO:0000313" key="3">
    <source>
        <dbReference type="Proteomes" id="UP000532936"/>
    </source>
</evidence>
<protein>
    <submittedName>
        <fullName evidence="2">Uncharacterized protein</fullName>
    </submittedName>
</protein>
<name>A0A7W6A6I6_9CAUL</name>